<dbReference type="SUPFAM" id="SSF48208">
    <property type="entry name" value="Six-hairpin glycosidases"/>
    <property type="match status" value="1"/>
</dbReference>
<dbReference type="AlphaFoldDB" id="A0A5C5ZWY0"/>
<dbReference type="RefSeq" id="WP_146446814.1">
    <property type="nucleotide sequence ID" value="NZ_SJPR01000012.1"/>
</dbReference>
<feature type="region of interest" description="Disordered" evidence="1">
    <location>
        <begin position="723"/>
        <end position="744"/>
    </location>
</feature>
<keyword evidence="2" id="KW-0472">Membrane</keyword>
<dbReference type="InterPro" id="IPR000421">
    <property type="entry name" value="FA58C"/>
</dbReference>
<dbReference type="PANTHER" id="PTHR43465:SF2">
    <property type="entry name" value="DUF1680 DOMAIN PROTEIN (AFU_ORTHOLOGUE AFUA_1G08910)"/>
    <property type="match status" value="1"/>
</dbReference>
<dbReference type="Gene3D" id="2.60.120.260">
    <property type="entry name" value="Galactose-binding domain-like"/>
    <property type="match status" value="1"/>
</dbReference>
<dbReference type="SUPFAM" id="SSF49785">
    <property type="entry name" value="Galactose-binding domain-like"/>
    <property type="match status" value="1"/>
</dbReference>
<feature type="compositionally biased region" description="Polar residues" evidence="1">
    <location>
        <begin position="728"/>
        <end position="740"/>
    </location>
</feature>
<reference evidence="4 5" key="1">
    <citation type="submission" date="2019-02" db="EMBL/GenBank/DDBJ databases">
        <title>Deep-cultivation of Planctomycetes and their phenomic and genomic characterization uncovers novel biology.</title>
        <authorList>
            <person name="Wiegand S."/>
            <person name="Jogler M."/>
            <person name="Boedeker C."/>
            <person name="Pinto D."/>
            <person name="Vollmers J."/>
            <person name="Rivas-Marin E."/>
            <person name="Kohn T."/>
            <person name="Peeters S.H."/>
            <person name="Heuer A."/>
            <person name="Rast P."/>
            <person name="Oberbeckmann S."/>
            <person name="Bunk B."/>
            <person name="Jeske O."/>
            <person name="Meyerdierks A."/>
            <person name="Storesund J.E."/>
            <person name="Kallscheuer N."/>
            <person name="Luecker S."/>
            <person name="Lage O.M."/>
            <person name="Pohl T."/>
            <person name="Merkel B.J."/>
            <person name="Hornburger P."/>
            <person name="Mueller R.-W."/>
            <person name="Bruemmer F."/>
            <person name="Labrenz M."/>
            <person name="Spormann A.M."/>
            <person name="Op Den Camp H."/>
            <person name="Overmann J."/>
            <person name="Amann R."/>
            <person name="Jetten M.S.M."/>
            <person name="Mascher T."/>
            <person name="Medema M.H."/>
            <person name="Devos D.P."/>
            <person name="Kaster A.-K."/>
            <person name="Ovreas L."/>
            <person name="Rohde M."/>
            <person name="Galperin M.Y."/>
            <person name="Jogler C."/>
        </authorList>
    </citation>
    <scope>NUCLEOTIDE SEQUENCE [LARGE SCALE GENOMIC DNA]</scope>
    <source>
        <strain evidence="4 5">Pla108</strain>
    </source>
</reference>
<proteinExistence type="predicted"/>
<evidence type="ECO:0000259" key="3">
    <source>
        <dbReference type="PROSITE" id="PS50022"/>
    </source>
</evidence>
<dbReference type="InterPro" id="IPR008979">
    <property type="entry name" value="Galactose-bd-like_sf"/>
</dbReference>
<dbReference type="GO" id="GO:0102478">
    <property type="term" value="F:beta-L-arabinofuranosidase activity"/>
    <property type="evidence" value="ECO:0007669"/>
    <property type="project" value="UniProtKB-EC"/>
</dbReference>
<name>A0A5C5ZWY0_9BACT</name>
<dbReference type="InterPro" id="IPR049049">
    <property type="entry name" value="Beta-AFase-like_GH127_C"/>
</dbReference>
<dbReference type="PROSITE" id="PS50022">
    <property type="entry name" value="FA58C_3"/>
    <property type="match status" value="1"/>
</dbReference>
<protein>
    <submittedName>
        <fullName evidence="4">Non-reducing end beta-L-arabinofuranosidase</fullName>
        <ecNumber evidence="4">3.2.1.185</ecNumber>
    </submittedName>
</protein>
<dbReference type="OrthoDB" id="9757939at2"/>
<evidence type="ECO:0000313" key="4">
    <source>
        <dbReference type="EMBL" id="TWT92132.1"/>
    </source>
</evidence>
<dbReference type="EC" id="3.2.1.185" evidence="4"/>
<dbReference type="Pfam" id="PF20737">
    <property type="entry name" value="Glyco_hydro127C"/>
    <property type="match status" value="1"/>
</dbReference>
<evidence type="ECO:0000313" key="5">
    <source>
        <dbReference type="Proteomes" id="UP000317421"/>
    </source>
</evidence>
<dbReference type="PANTHER" id="PTHR43465">
    <property type="entry name" value="DUF1680 DOMAIN PROTEIN (AFU_ORTHOLOGUE AFUA_1G08910)"/>
    <property type="match status" value="1"/>
</dbReference>
<evidence type="ECO:0000256" key="2">
    <source>
        <dbReference type="SAM" id="Phobius"/>
    </source>
</evidence>
<dbReference type="Gene3D" id="1.50.10.20">
    <property type="match status" value="1"/>
</dbReference>
<comment type="caution">
    <text evidence="4">The sequence shown here is derived from an EMBL/GenBank/DDBJ whole genome shotgun (WGS) entry which is preliminary data.</text>
</comment>
<dbReference type="InterPro" id="IPR012878">
    <property type="entry name" value="Beta-AFase-like_GH127_cat"/>
</dbReference>
<dbReference type="Pfam" id="PF20736">
    <property type="entry name" value="Glyco_hydro127M"/>
    <property type="match status" value="1"/>
</dbReference>
<keyword evidence="2" id="KW-1133">Transmembrane helix</keyword>
<feature type="transmembrane region" description="Helical" evidence="2">
    <location>
        <begin position="7"/>
        <end position="25"/>
    </location>
</feature>
<dbReference type="Proteomes" id="UP000317421">
    <property type="component" value="Unassembled WGS sequence"/>
</dbReference>
<dbReference type="EMBL" id="SJPR01000012">
    <property type="protein sequence ID" value="TWT92132.1"/>
    <property type="molecule type" value="Genomic_DNA"/>
</dbReference>
<keyword evidence="5" id="KW-1185">Reference proteome</keyword>
<dbReference type="InterPro" id="IPR049046">
    <property type="entry name" value="Beta-AFase-like_GH127_middle"/>
</dbReference>
<evidence type="ECO:0000256" key="1">
    <source>
        <dbReference type="SAM" id="MobiDB-lite"/>
    </source>
</evidence>
<dbReference type="InterPro" id="IPR049174">
    <property type="entry name" value="Beta-AFase-like"/>
</dbReference>
<organism evidence="4 5">
    <name type="scientific">Botrimarina colliarenosi</name>
    <dbReference type="NCBI Taxonomy" id="2528001"/>
    <lineage>
        <taxon>Bacteria</taxon>
        <taxon>Pseudomonadati</taxon>
        <taxon>Planctomycetota</taxon>
        <taxon>Planctomycetia</taxon>
        <taxon>Pirellulales</taxon>
        <taxon>Lacipirellulaceae</taxon>
        <taxon>Botrimarina</taxon>
    </lineage>
</organism>
<gene>
    <name evidence="4" type="primary">hypBA1_5</name>
    <name evidence="4" type="ORF">Pla108_41420</name>
</gene>
<keyword evidence="4" id="KW-0378">Hydrolase</keyword>
<dbReference type="Pfam" id="PF07944">
    <property type="entry name" value="Beta-AFase-like_GH127_cat"/>
    <property type="match status" value="1"/>
</dbReference>
<dbReference type="GO" id="GO:0005975">
    <property type="term" value="P:carbohydrate metabolic process"/>
    <property type="evidence" value="ECO:0007669"/>
    <property type="project" value="InterPro"/>
</dbReference>
<accession>A0A5C5ZWY0</accession>
<feature type="domain" description="F5/8 type C" evidence="3">
    <location>
        <begin position="689"/>
        <end position="842"/>
    </location>
</feature>
<keyword evidence="2" id="KW-0812">Transmembrane</keyword>
<keyword evidence="4" id="KW-0326">Glycosidase</keyword>
<dbReference type="InterPro" id="IPR008928">
    <property type="entry name" value="6-hairpin_glycosidase_sf"/>
</dbReference>
<sequence length="860" mass="95147" precursor="true">MAIVTQGLNTAWLVAGVAVAIFFVASCCVGSDATSDAGHAEGDYPIRPVPFNEVEITSDFWRPRLITQRETLVPFAFERTKPGVEHLRAARDHLAGAPTPDHRPHRFIDSDLYKVMEGAAYLLQLRRDPELEASLDELVDLIAAAQHPDGYLYPSHTTGVATSRQMMGDAPYEFVVHSHELYNVGHMYEAAIAYYRATGKDKFLGVARKSADHVYRVFFDGDPKYNGGKPVLQAPGHQEIELALVKLYRVTGEQKYLDMASRFLEIRGVTYVPDGEGVMAPTYAQQHAPVAEQVKAVGHAVRATYLYSAMADIGALSANPELQRAIERIWGNIVDTRMHITGGLGAVHGIEGFGPEYELPNDDAFNETCAAVGNVMFNYRMFLLYRDAKYVDVAEVALLNNVLAAVNLEGNRFFYVNPLGADGKHPFNHGTPGRAPWFGTACCPSNLARLLPQVPGMAYAHNGDEVYATFYAASRTSLELSSGRLAIEQTTEYPNEGDIEFKLTPETPTRFCLLLRIPTWTSDRFVPGDLYHYADDCNDKITLLVNDEPYPVSVERGFAKVDRVWSRGDTVKLGLPMPVRVSECHSSVLANDQRIAFTRGPLVLCGEGVDNGGPVQRFFFKEPPRTTSATTSTATIASGSFLQVALPAETVTAEGGVDQATLNLTPYYAWNNRGVSSMCVWFPRTRDLAQFDPLALPDDSPFVEIAASHTFEEDALSAIADNHEPRWSSGNKSTRWSSRPRTGEPQWVEGRFANARRIRSVGVYWFDNNKDVKTPEEWSLEVKREGSWSPMDLYVTDEYGTRVNQYNVVHPAAGLTCEAIRVNMTPQQDASVGILEIDVVFEENDVVRSTKGDASEALAK</sequence>